<dbReference type="EMBL" id="JAIFRP010004406">
    <property type="protein sequence ID" value="KAK2576284.1"/>
    <property type="molecule type" value="Genomic_DNA"/>
</dbReference>
<reference evidence="4" key="1">
    <citation type="submission" date="2021-08" db="EMBL/GenBank/DDBJ databases">
        <authorList>
            <person name="Misof B."/>
            <person name="Oliver O."/>
            <person name="Podsiadlowski L."/>
            <person name="Donath A."/>
            <person name="Peters R."/>
            <person name="Mayer C."/>
            <person name="Rust J."/>
            <person name="Gunkel S."/>
            <person name="Lesny P."/>
            <person name="Martin S."/>
            <person name="Oeyen J.P."/>
            <person name="Petersen M."/>
            <person name="Panagiotis P."/>
            <person name="Wilbrandt J."/>
            <person name="Tanja T."/>
        </authorList>
    </citation>
    <scope>NUCLEOTIDE SEQUENCE</scope>
    <source>
        <strain evidence="4">GBR_01_08_01A</strain>
        <tissue evidence="4">Thorax + abdomen</tissue>
    </source>
</reference>
<proteinExistence type="predicted"/>
<feature type="region of interest" description="Disordered" evidence="2">
    <location>
        <begin position="503"/>
        <end position="536"/>
    </location>
</feature>
<feature type="compositionally biased region" description="Acidic residues" evidence="2">
    <location>
        <begin position="503"/>
        <end position="518"/>
    </location>
</feature>
<evidence type="ECO:0000256" key="3">
    <source>
        <dbReference type="SAM" id="SignalP"/>
    </source>
</evidence>
<evidence type="ECO:0000313" key="4">
    <source>
        <dbReference type="EMBL" id="KAK2576284.1"/>
    </source>
</evidence>
<evidence type="ECO:0000256" key="2">
    <source>
        <dbReference type="SAM" id="MobiDB-lite"/>
    </source>
</evidence>
<name>A0AAD9RAQ4_9HYME</name>
<feature type="chain" id="PRO_5042257348" evidence="3">
    <location>
        <begin position="22"/>
        <end position="556"/>
    </location>
</feature>
<keyword evidence="1" id="KW-0175">Coiled coil</keyword>
<dbReference type="AlphaFoldDB" id="A0AAD9RAQ4"/>
<feature type="coiled-coil region" evidence="1">
    <location>
        <begin position="389"/>
        <end position="418"/>
    </location>
</feature>
<sequence length="556" mass="57423">MWSTWVKGATLLLLVAALVQARKEGCVCGGLGSGSNPCTCNEVVVKAAKVSKPLQYASPQAINEAAALREGGRPAYAALQVNSASNSQSGVFVNANSQSSSLASASVVYGAVPSNVAPATPGPDGNADCGCGGKKTAPLQVQELLNVNSNAKIVPSFSPIGDLCTPGKPGPEHNSEMRVKVTPAYPGKLKCCEGTPYEECVKIIQGIRGGPSRVIDISNGAYNKNFGSNGNLGINGNFGSNVNFGSNGNLGSSGNFGSNFGSSLGQAQSTIVSGAYGGDSSVSYDAQAFFEGGFTGGPSQSRPLDRLPADPISLTLAYKNIVAPAIYYKKGKQPISEGGLSFGHRTIPSEVKNEKKTPDIPEEKLVTVDKPVVELKISPTNPLTIGDTNDEEEDLAELEAMERENLEQKEQVDRVTSSFLSYGDVGYAPIDMTVSRPIVTINPAGAGGGLSNGGQNGAISAGCSGASHSDAGAGYGPEAACGPLGPPLEDYVPGNVVLQQEYVEPEEPRETEEVDDVYNDTSVGSDEDIDDGPGAGIVARLRSSARNYGGSRLCSR</sequence>
<keyword evidence="5" id="KW-1185">Reference proteome</keyword>
<comment type="caution">
    <text evidence="4">The sequence shown here is derived from an EMBL/GenBank/DDBJ whole genome shotgun (WGS) entry which is preliminary data.</text>
</comment>
<dbReference type="Proteomes" id="UP001258017">
    <property type="component" value="Unassembled WGS sequence"/>
</dbReference>
<protein>
    <submittedName>
        <fullName evidence="4">Uncharacterized protein</fullName>
    </submittedName>
</protein>
<evidence type="ECO:0000256" key="1">
    <source>
        <dbReference type="SAM" id="Coils"/>
    </source>
</evidence>
<evidence type="ECO:0000313" key="5">
    <source>
        <dbReference type="Proteomes" id="UP001258017"/>
    </source>
</evidence>
<feature type="signal peptide" evidence="3">
    <location>
        <begin position="1"/>
        <end position="21"/>
    </location>
</feature>
<keyword evidence="3" id="KW-0732">Signal</keyword>
<gene>
    <name evidence="4" type="ORF">KPH14_005650</name>
</gene>
<reference evidence="4" key="2">
    <citation type="journal article" date="2023" name="Commun. Biol.">
        <title>Intrasexual cuticular hydrocarbon dimorphism in a wasp sheds light on hydrocarbon biosynthesis genes in Hymenoptera.</title>
        <authorList>
            <person name="Moris V.C."/>
            <person name="Podsiadlowski L."/>
            <person name="Martin S."/>
            <person name="Oeyen J.P."/>
            <person name="Donath A."/>
            <person name="Petersen M."/>
            <person name="Wilbrandt J."/>
            <person name="Misof B."/>
            <person name="Liedtke D."/>
            <person name="Thamm M."/>
            <person name="Scheiner R."/>
            <person name="Schmitt T."/>
            <person name="Niehuis O."/>
        </authorList>
    </citation>
    <scope>NUCLEOTIDE SEQUENCE</scope>
    <source>
        <strain evidence="4">GBR_01_08_01A</strain>
    </source>
</reference>
<accession>A0AAD9RAQ4</accession>
<organism evidence="4 5">
    <name type="scientific">Odynerus spinipes</name>
    <dbReference type="NCBI Taxonomy" id="1348599"/>
    <lineage>
        <taxon>Eukaryota</taxon>
        <taxon>Metazoa</taxon>
        <taxon>Ecdysozoa</taxon>
        <taxon>Arthropoda</taxon>
        <taxon>Hexapoda</taxon>
        <taxon>Insecta</taxon>
        <taxon>Pterygota</taxon>
        <taxon>Neoptera</taxon>
        <taxon>Endopterygota</taxon>
        <taxon>Hymenoptera</taxon>
        <taxon>Apocrita</taxon>
        <taxon>Aculeata</taxon>
        <taxon>Vespoidea</taxon>
        <taxon>Vespidae</taxon>
        <taxon>Eumeninae</taxon>
        <taxon>Odynerus</taxon>
    </lineage>
</organism>